<dbReference type="Pfam" id="PF13207">
    <property type="entry name" value="AAA_17"/>
    <property type="match status" value="1"/>
</dbReference>
<keyword evidence="1 7" id="KW-0436">Ligase</keyword>
<feature type="active site" description="Proton donor" evidence="7">
    <location>
        <position position="227"/>
    </location>
</feature>
<dbReference type="HAMAP" id="MF_00011">
    <property type="entry name" value="Adenylosucc_synth"/>
    <property type="match status" value="1"/>
</dbReference>
<gene>
    <name evidence="7" type="primary">purA</name>
    <name evidence="8" type="ORF">FA014_02755</name>
</gene>
<evidence type="ECO:0000256" key="3">
    <source>
        <dbReference type="ARBA" id="ARBA00022741"/>
    </source>
</evidence>
<keyword evidence="5 7" id="KW-0460">Magnesium</keyword>
<feature type="binding site" description="in other chain" evidence="7">
    <location>
        <position position="449"/>
    </location>
    <ligand>
        <name>IMP</name>
        <dbReference type="ChEBI" id="CHEBI:58053"/>
        <note>ligand shared between dimeric partners</note>
    </ligand>
</feature>
<organism evidence="8 9">
    <name type="scientific">Cellulomonas hominis</name>
    <dbReference type="NCBI Taxonomy" id="156981"/>
    <lineage>
        <taxon>Bacteria</taxon>
        <taxon>Bacillati</taxon>
        <taxon>Actinomycetota</taxon>
        <taxon>Actinomycetes</taxon>
        <taxon>Micrococcales</taxon>
        <taxon>Cellulomonadaceae</taxon>
        <taxon>Cellulomonas</taxon>
    </lineage>
</organism>
<evidence type="ECO:0000256" key="2">
    <source>
        <dbReference type="ARBA" id="ARBA00022723"/>
    </source>
</evidence>
<feature type="binding site" evidence="7">
    <location>
        <position position="226"/>
    </location>
    <ligand>
        <name>Mg(2+)</name>
        <dbReference type="ChEBI" id="CHEBI:18420"/>
    </ligand>
</feature>
<keyword evidence="4 7" id="KW-0658">Purine biosynthesis</keyword>
<dbReference type="SMART" id="SM00788">
    <property type="entry name" value="Adenylsucc_synt"/>
    <property type="match status" value="1"/>
</dbReference>
<dbReference type="GO" id="GO:0005737">
    <property type="term" value="C:cytoplasm"/>
    <property type="evidence" value="ECO:0007669"/>
    <property type="project" value="UniProtKB-SubCell"/>
</dbReference>
<dbReference type="InterPro" id="IPR042109">
    <property type="entry name" value="Adenylosuccinate_synth_dom1"/>
</dbReference>
<dbReference type="PANTHER" id="PTHR11846">
    <property type="entry name" value="ADENYLOSUCCINATE SYNTHETASE"/>
    <property type="match status" value="1"/>
</dbReference>
<dbReference type="AlphaFoldDB" id="A0A7Z8K280"/>
<keyword evidence="6 7" id="KW-0342">GTP-binding</keyword>
<dbReference type="Proteomes" id="UP000308121">
    <property type="component" value="Unassembled WGS sequence"/>
</dbReference>
<evidence type="ECO:0000256" key="6">
    <source>
        <dbReference type="ARBA" id="ARBA00023134"/>
    </source>
</evidence>
<dbReference type="InterPro" id="IPR001114">
    <property type="entry name" value="Adenylosuccinate_synthetase"/>
</dbReference>
<dbReference type="GO" id="GO:0000287">
    <property type="term" value="F:magnesium ion binding"/>
    <property type="evidence" value="ECO:0007669"/>
    <property type="project" value="UniProtKB-UniRule"/>
</dbReference>
<dbReference type="SUPFAM" id="SSF52540">
    <property type="entry name" value="P-loop containing nucleoside triphosphate hydrolases"/>
    <property type="match status" value="2"/>
</dbReference>
<evidence type="ECO:0000256" key="1">
    <source>
        <dbReference type="ARBA" id="ARBA00022598"/>
    </source>
</evidence>
<dbReference type="GO" id="GO:0005525">
    <property type="term" value="F:GTP binding"/>
    <property type="evidence" value="ECO:0007669"/>
    <property type="project" value="UniProtKB-UniRule"/>
</dbReference>
<reference evidence="8 9" key="1">
    <citation type="submission" date="2019-05" db="EMBL/GenBank/DDBJ databases">
        <title>Genome sequence of Cellulomonas hominis strain CS1.</title>
        <authorList>
            <person name="Belmont J."/>
            <person name="Maclea K.S."/>
        </authorList>
    </citation>
    <scope>NUCLEOTIDE SEQUENCE [LARGE SCALE GENOMIC DNA]</scope>
    <source>
        <strain evidence="8 9">CS1</strain>
    </source>
</reference>
<feature type="binding site" description="in other chain" evidence="7">
    <location>
        <position position="377"/>
    </location>
    <ligand>
        <name>IMP</name>
        <dbReference type="ChEBI" id="CHEBI:58053"/>
        <note>ligand shared between dimeric partners</note>
    </ligand>
</feature>
<dbReference type="GO" id="GO:0044208">
    <property type="term" value="P:'de novo' AMP biosynthetic process"/>
    <property type="evidence" value="ECO:0007669"/>
    <property type="project" value="UniProtKB-UniRule"/>
</dbReference>
<comment type="similarity">
    <text evidence="7">Belongs to the adenylosuccinate synthetase family.</text>
</comment>
<evidence type="ECO:0000256" key="5">
    <source>
        <dbReference type="ARBA" id="ARBA00022842"/>
    </source>
</evidence>
<evidence type="ECO:0000313" key="8">
    <source>
        <dbReference type="EMBL" id="TKR27006.1"/>
    </source>
</evidence>
<evidence type="ECO:0000256" key="4">
    <source>
        <dbReference type="ARBA" id="ARBA00022755"/>
    </source>
</evidence>
<dbReference type="GO" id="GO:0046040">
    <property type="term" value="P:IMP metabolic process"/>
    <property type="evidence" value="ECO:0007669"/>
    <property type="project" value="TreeGrafter"/>
</dbReference>
<accession>A0A7Z8K280</accession>
<evidence type="ECO:0000313" key="9">
    <source>
        <dbReference type="Proteomes" id="UP000308121"/>
    </source>
</evidence>
<keyword evidence="3 7" id="KW-0547">Nucleotide-binding</keyword>
<comment type="cofactor">
    <cofactor evidence="7">
        <name>Mg(2+)</name>
        <dbReference type="ChEBI" id="CHEBI:18420"/>
    </cofactor>
    <text evidence="7">Binds 1 Mg(2+) ion per subunit.</text>
</comment>
<dbReference type="EC" id="6.3.4.4" evidence="7"/>
<keyword evidence="7" id="KW-0963">Cytoplasm</keyword>
<dbReference type="UniPathway" id="UPA00075">
    <property type="reaction ID" value="UER00335"/>
</dbReference>
<dbReference type="OrthoDB" id="9806903at2"/>
<evidence type="ECO:0000256" key="7">
    <source>
        <dbReference type="HAMAP-Rule" id="MF_00011"/>
    </source>
</evidence>
<feature type="binding site" description="in other chain" evidence="7">
    <location>
        <position position="307"/>
    </location>
    <ligand>
        <name>IMP</name>
        <dbReference type="ChEBI" id="CHEBI:58053"/>
        <note>ligand shared between dimeric partners</note>
    </ligand>
</feature>
<protein>
    <recommendedName>
        <fullName evidence="7">Adenylosuccinate synthetase</fullName>
        <shortName evidence="7">AMPSase</shortName>
        <shortName evidence="7">AdSS</shortName>
        <ecNumber evidence="7">6.3.4.4</ecNumber>
    </recommendedName>
    <alternativeName>
        <fullName evidence="7">IMP--aspartate ligase</fullName>
    </alternativeName>
</protein>
<name>A0A7Z8K280_9CELL</name>
<dbReference type="Gene3D" id="3.40.440.10">
    <property type="entry name" value="Adenylosuccinate Synthetase, subunit A, domain 1"/>
    <property type="match status" value="2"/>
</dbReference>
<comment type="caution">
    <text evidence="8">The sequence shown here is derived from an EMBL/GenBank/DDBJ whole genome shotgun (WGS) entry which is preliminary data.</text>
</comment>
<dbReference type="EMBL" id="SZYE01000009">
    <property type="protein sequence ID" value="TKR27006.1"/>
    <property type="molecule type" value="Genomic_DNA"/>
</dbReference>
<comment type="subunit">
    <text evidence="7">Homodimer.</text>
</comment>
<dbReference type="Gene3D" id="3.90.170.10">
    <property type="entry name" value="Adenylosuccinate Synthetase, subunit A, domain 3"/>
    <property type="match status" value="1"/>
</dbReference>
<dbReference type="InterPro" id="IPR042111">
    <property type="entry name" value="Adenylosuccinate_synth_dom3"/>
</dbReference>
<comment type="subcellular location">
    <subcellularLocation>
        <location evidence="7">Cytoplasm</location>
    </subcellularLocation>
</comment>
<feature type="binding site" description="in other chain" evidence="7">
    <location>
        <position position="362"/>
    </location>
    <ligand>
        <name>IMP</name>
        <dbReference type="ChEBI" id="CHEBI:58053"/>
        <note>ligand shared between dimeric partners</note>
    </ligand>
</feature>
<comment type="catalytic activity">
    <reaction evidence="7">
        <text>IMP + L-aspartate + GTP = N(6)-(1,2-dicarboxyethyl)-AMP + GDP + phosphate + 2 H(+)</text>
        <dbReference type="Rhea" id="RHEA:15753"/>
        <dbReference type="ChEBI" id="CHEBI:15378"/>
        <dbReference type="ChEBI" id="CHEBI:29991"/>
        <dbReference type="ChEBI" id="CHEBI:37565"/>
        <dbReference type="ChEBI" id="CHEBI:43474"/>
        <dbReference type="ChEBI" id="CHEBI:57567"/>
        <dbReference type="ChEBI" id="CHEBI:58053"/>
        <dbReference type="ChEBI" id="CHEBI:58189"/>
        <dbReference type="EC" id="6.3.4.4"/>
    </reaction>
</comment>
<feature type="binding site" description="in other chain" evidence="7">
    <location>
        <begin position="224"/>
        <end position="227"/>
    </location>
    <ligand>
        <name>IMP</name>
        <dbReference type="ChEBI" id="CHEBI:58053"/>
        <note>ligand shared between dimeric partners</note>
    </ligand>
</feature>
<comment type="function">
    <text evidence="7">Plays an important role in the de novo pathway of purine nucleotide biosynthesis. Catalyzes the first committed step in the biosynthesis of AMP from IMP.</text>
</comment>
<feature type="binding site" evidence="7">
    <location>
        <begin position="477"/>
        <end position="479"/>
    </location>
    <ligand>
        <name>GTP</name>
        <dbReference type="ChEBI" id="CHEBI:37565"/>
    </ligand>
</feature>
<feature type="binding site" evidence="7">
    <location>
        <begin position="226"/>
        <end position="228"/>
    </location>
    <ligand>
        <name>GTP</name>
        <dbReference type="ChEBI" id="CHEBI:37565"/>
    </ligand>
</feature>
<comment type="caution">
    <text evidence="7">Lacks conserved residue(s) required for the propagation of feature annotation.</text>
</comment>
<dbReference type="Pfam" id="PF00709">
    <property type="entry name" value="Adenylsucc_synt"/>
    <property type="match status" value="2"/>
</dbReference>
<comment type="pathway">
    <text evidence="7">Purine metabolism; AMP biosynthesis via de novo pathway; AMP from IMP: step 1/2.</text>
</comment>
<feature type="binding site" evidence="7">
    <location>
        <position position="451"/>
    </location>
    <ligand>
        <name>GTP</name>
        <dbReference type="ChEBI" id="CHEBI:37565"/>
    </ligand>
</feature>
<sequence>MDIVVALSGAIAVGKSTVASKLVDRWGGTVVKTRDALVDLASKRGVDLTDRRAMQAFGDVLDRETAGRWVSDAAHAHDADDSRLLIVDAVRIREQIDELRVSFGRRLVHVHLVAADRSVLAERYRERRRDSVAELASYEMLAENSTQANIDELGKIADVVLDTHRNTIEDIVIRCAARLGLLPALTAPLVDVVVGGQFGSEGKGNIAYHLAPEYGVLVRVGGPNAGHKVRHDGAVLTHRTLPSGSRANPQAPLVVGPGGIVNPLVLLNEIAETGVDPARVKIDPQVMVINQDDIEREAGLVGAIASTGQGVGAAAARRILGRDGSTKLARDHPELQPFLAETGELLNDAFAAGHYVLVEGTQGTGLSVFHGQYPHVTSRDTTIAGTLSEAGIGPRRVRRAIVTIRTYPIRVAGNSGDIGHGRELQWSEIEQRSRHEAGDIQDVSSVTKRVRRVAEFDWELLRRSAELNSATDIALTFADYLDRNNKNAYRYEQLTGATIEFVEEVESVTGAAVSLIATSFLERGIIDRRTWRGARPTRLPTAEA</sequence>
<dbReference type="InterPro" id="IPR027417">
    <property type="entry name" value="P-loop_NTPase"/>
</dbReference>
<dbReference type="PANTHER" id="PTHR11846:SF0">
    <property type="entry name" value="ADENYLOSUCCINATE SYNTHETASE"/>
    <property type="match status" value="1"/>
</dbReference>
<dbReference type="GO" id="GO:0004019">
    <property type="term" value="F:adenylosuccinate synthase activity"/>
    <property type="evidence" value="ECO:0007669"/>
    <property type="project" value="UniProtKB-UniRule"/>
</dbReference>
<dbReference type="Gene3D" id="3.40.50.300">
    <property type="entry name" value="P-loop containing nucleotide triphosphate hydrolases"/>
    <property type="match status" value="1"/>
</dbReference>
<proteinExistence type="inferred from homology"/>
<dbReference type="RefSeq" id="WP_154728186.1">
    <property type="nucleotide sequence ID" value="NZ_SZYE01000009.1"/>
</dbReference>
<keyword evidence="2 7" id="KW-0479">Metal-binding</keyword>